<dbReference type="InterPro" id="IPR019591">
    <property type="entry name" value="Mrp/NBP35_ATP-bd"/>
</dbReference>
<evidence type="ECO:0000256" key="3">
    <source>
        <dbReference type="ARBA" id="ARBA00022485"/>
    </source>
</evidence>
<dbReference type="SMART" id="SM00702">
    <property type="entry name" value="P4Hc"/>
    <property type="match status" value="1"/>
</dbReference>
<evidence type="ECO:0000256" key="2">
    <source>
        <dbReference type="ARBA" id="ARBA00007443"/>
    </source>
</evidence>
<dbReference type="SMART" id="SM00020">
    <property type="entry name" value="Tryp_SPc"/>
    <property type="match status" value="1"/>
</dbReference>
<dbReference type="InterPro" id="IPR019601">
    <property type="entry name" value="Oxoglutarate/Fe-dep_Oase_C"/>
</dbReference>
<dbReference type="Pfam" id="PF10637">
    <property type="entry name" value="Ofd1_CTDD"/>
    <property type="match status" value="1"/>
</dbReference>
<sequence length="1098" mass="120047">MNEDYVSDAFKQLFSKFWKGEAADLTGSSAVGYDEPFRCCQLRNFVQDPAGLLRDLRDQLLDLEFIEKNNDLYKFEQSGDLKNASSPAVTGLHRLLTGPLLAWLRELTGIALTDTVASTCSRYQFTDGLLCHDDELEGRRIAFVLYLVPPWEQGDGGLLDLFDRDESGQPRAVVRSLVPADNTLVLFEVTPESFHQVSEVLSDDKCRLSVNGWFHGPPVARPPPHVEARPPPRPPKSVEEDTVYAWINPIYLAEETQRDIRRQFEADSQIQLEDFLLPDKYAAVTAALRELPQWEAVGPANRRRVERCPPDQLPAEAAQCLALLESEALFLVLSQLTGLTLHRLAAEPTPEEGPASSADSADDDKDGSTAVCRTEVRRWRPGCYTLVHDHDASQREEALDARLFLGVEDWSDHLGGFTSYLARGEDTELLSVSPVPNALSLVYRDDETVHFVKYINSQAKSEVGAGWTRPLLRYDVLIGLLPPQEEAGRASGCQGCPGQALCQSQAGRDPAQDALNIRMRAIKHKVIVMSGKGGVGKSTVAACLAARLAQRGSTVAALDTDICGPSLPTLLAVSDQEITNSQWGWLPPVSPCGVKVLSVGSMLPSADAAVALRGPRKTHLVRSMLRDTLWGRLNYLVIDTPPGTSDEHLSLARLLRDTRPDGVVLVTTPQDLVCGLSCPTERVTSTTGVVRRQVTFCRKVGLNIIGMVENMAEFECPCCKERYPVLGGTGAAERLAADLGIPLLGTLPLDPALATRCESGSAHNYLGPESNTERALGSSHCLVLVLTLVLLLLPPVAVADVVASALGPLGGVRYHNCSCGVPMYPVGEKWDIATRIVNGQPARVEEFPWFVGLTRTKGYSSAPICGGSLITDRHVVTAGHCLLRHSGLFPDTTYALVGAWDWTDRFTARRSQIVKVYEGRPISTFDYAEGHIPEGDVAIMELEQPVELNPTAYPICLPPADLTLAKVKTGVLTGWGRFVEGGGQPDKVKRTSKTLKIMDYKECSRVPAMRQVLRRYPLPLTDRQLCALGDDEDTCQGDSGGPLMWYNEATERYHIIGLVSWGEGCNRPGIPGVYANMLNPNIRNYVTCQVSGGVTCRD</sequence>
<keyword evidence="7" id="KW-0847">Vitamin C</keyword>
<proteinExistence type="inferred from homology"/>
<keyword evidence="9" id="KW-0560">Oxidoreductase</keyword>
<dbReference type="GO" id="GO:0004252">
    <property type="term" value="F:serine-type endopeptidase activity"/>
    <property type="evidence" value="ECO:0007669"/>
    <property type="project" value="InterPro"/>
</dbReference>
<comment type="catalytic activity">
    <reaction evidence="15">
        <text>[ribosomal protein uS12]-L-proline + 2-oxoglutarate + O2 = [ribosomal protein uS12]-(3S)-3-hydroxy-L-proline + succinate + CO2</text>
        <dbReference type="Rhea" id="RHEA:54156"/>
        <dbReference type="Rhea" id="RHEA-COMP:13816"/>
        <dbReference type="Rhea" id="RHEA-COMP:13818"/>
        <dbReference type="ChEBI" id="CHEBI:15379"/>
        <dbReference type="ChEBI" id="CHEBI:16526"/>
        <dbReference type="ChEBI" id="CHEBI:16810"/>
        <dbReference type="ChEBI" id="CHEBI:30031"/>
        <dbReference type="ChEBI" id="CHEBI:50342"/>
        <dbReference type="ChEBI" id="CHEBI:85428"/>
    </reaction>
</comment>
<dbReference type="SUPFAM" id="SSF50494">
    <property type="entry name" value="Trypsin-like serine proteases"/>
    <property type="match status" value="1"/>
</dbReference>
<dbReference type="PANTHER" id="PTHR12117:SF0">
    <property type="entry name" value="PROLYL 3-HYDROXYLASE OGFOD1"/>
    <property type="match status" value="1"/>
</dbReference>
<evidence type="ECO:0000256" key="10">
    <source>
        <dbReference type="ARBA" id="ARBA00023004"/>
    </source>
</evidence>
<dbReference type="InterPro" id="IPR009003">
    <property type="entry name" value="Peptidase_S1_PA"/>
</dbReference>
<dbReference type="InterPro" id="IPR039558">
    <property type="entry name" value="TPA1/OFD1_N"/>
</dbReference>
<dbReference type="SUPFAM" id="SSF52540">
    <property type="entry name" value="P-loop containing nucleoside triphosphate hydrolases"/>
    <property type="match status" value="1"/>
</dbReference>
<evidence type="ECO:0000256" key="12">
    <source>
        <dbReference type="ARBA" id="ARBA00023157"/>
    </source>
</evidence>
<evidence type="ECO:0000313" key="21">
    <source>
        <dbReference type="Proteomes" id="UP000440578"/>
    </source>
</evidence>
<dbReference type="Pfam" id="PF13661">
    <property type="entry name" value="2OG-FeII_Oxy_4"/>
    <property type="match status" value="1"/>
</dbReference>
<dbReference type="InterPro" id="IPR006620">
    <property type="entry name" value="Pro_4_hyd_alph"/>
</dbReference>
<organism evidence="20 21">
    <name type="scientific">Amphibalanus amphitrite</name>
    <name type="common">Striped barnacle</name>
    <name type="synonym">Balanus amphitrite</name>
    <dbReference type="NCBI Taxonomy" id="1232801"/>
    <lineage>
        <taxon>Eukaryota</taxon>
        <taxon>Metazoa</taxon>
        <taxon>Ecdysozoa</taxon>
        <taxon>Arthropoda</taxon>
        <taxon>Crustacea</taxon>
        <taxon>Multicrustacea</taxon>
        <taxon>Cirripedia</taxon>
        <taxon>Thoracica</taxon>
        <taxon>Thoracicalcarea</taxon>
        <taxon>Balanomorpha</taxon>
        <taxon>Balanoidea</taxon>
        <taxon>Balanidae</taxon>
        <taxon>Amphibalaninae</taxon>
        <taxon>Amphibalanus</taxon>
    </lineage>
</organism>
<dbReference type="PROSITE" id="PS50240">
    <property type="entry name" value="TRYPSIN_DOM"/>
    <property type="match status" value="1"/>
</dbReference>
<keyword evidence="4" id="KW-0479">Metal-binding</keyword>
<keyword evidence="6" id="KW-0067">ATP-binding</keyword>
<evidence type="ECO:0000256" key="1">
    <source>
        <dbReference type="ARBA" id="ARBA00001961"/>
    </source>
</evidence>
<dbReference type="FunFam" id="2.40.10.10:FF:000002">
    <property type="entry name" value="Transmembrane protease serine"/>
    <property type="match status" value="1"/>
</dbReference>
<dbReference type="PROSITE" id="PS51471">
    <property type="entry name" value="FE2OG_OXY"/>
    <property type="match status" value="1"/>
</dbReference>
<evidence type="ECO:0000259" key="19">
    <source>
        <dbReference type="PROSITE" id="PS51471"/>
    </source>
</evidence>
<evidence type="ECO:0000256" key="16">
    <source>
        <dbReference type="RuleBase" id="RU363034"/>
    </source>
</evidence>
<evidence type="ECO:0000259" key="18">
    <source>
        <dbReference type="PROSITE" id="PS50240"/>
    </source>
</evidence>
<evidence type="ECO:0000256" key="8">
    <source>
        <dbReference type="ARBA" id="ARBA00022964"/>
    </source>
</evidence>
<dbReference type="PROSITE" id="PS00134">
    <property type="entry name" value="TRYPSIN_HIS"/>
    <property type="match status" value="1"/>
</dbReference>
<dbReference type="Pfam" id="PF00089">
    <property type="entry name" value="Trypsin"/>
    <property type="match status" value="1"/>
</dbReference>
<protein>
    <recommendedName>
        <fullName evidence="14">uS12 prolyl 3-hydroxylase</fullName>
    </recommendedName>
</protein>
<dbReference type="GO" id="GO:0006508">
    <property type="term" value="P:proteolysis"/>
    <property type="evidence" value="ECO:0007669"/>
    <property type="project" value="UniProtKB-KW"/>
</dbReference>
<dbReference type="GO" id="GO:0005524">
    <property type="term" value="F:ATP binding"/>
    <property type="evidence" value="ECO:0007669"/>
    <property type="project" value="UniProtKB-KW"/>
</dbReference>
<dbReference type="GO" id="GO:0031418">
    <property type="term" value="F:L-ascorbic acid binding"/>
    <property type="evidence" value="ECO:0007669"/>
    <property type="project" value="UniProtKB-KW"/>
</dbReference>
<comment type="caution">
    <text evidence="20">The sequence shown here is derived from an EMBL/GenBank/DDBJ whole genome shotgun (WGS) entry which is preliminary data.</text>
</comment>
<dbReference type="AlphaFoldDB" id="A0A6A4X689"/>
<dbReference type="GO" id="GO:0051539">
    <property type="term" value="F:4 iron, 4 sulfur cluster binding"/>
    <property type="evidence" value="ECO:0007669"/>
    <property type="project" value="UniProtKB-KW"/>
</dbReference>
<dbReference type="PROSITE" id="PS00135">
    <property type="entry name" value="TRYPSIN_SER"/>
    <property type="match status" value="1"/>
</dbReference>
<keyword evidence="11" id="KW-0411">Iron-sulfur</keyword>
<dbReference type="PANTHER" id="PTHR12117">
    <property type="entry name" value="HISTONE ACETYLTRANSFERASE COMPLEX"/>
    <property type="match status" value="1"/>
</dbReference>
<evidence type="ECO:0000313" key="20">
    <source>
        <dbReference type="EMBL" id="KAF0311620.1"/>
    </source>
</evidence>
<dbReference type="Gene3D" id="2.60.120.620">
    <property type="entry name" value="q2cbj1_9rhob like domain"/>
    <property type="match status" value="2"/>
</dbReference>
<evidence type="ECO:0000256" key="11">
    <source>
        <dbReference type="ARBA" id="ARBA00023014"/>
    </source>
</evidence>
<evidence type="ECO:0000256" key="15">
    <source>
        <dbReference type="ARBA" id="ARBA00047444"/>
    </source>
</evidence>
<dbReference type="EMBL" id="VIIS01000225">
    <property type="protein sequence ID" value="KAF0311620.1"/>
    <property type="molecule type" value="Genomic_DNA"/>
</dbReference>
<dbReference type="OrthoDB" id="6380950at2759"/>
<keyword evidence="16" id="KW-0378">Hydrolase</keyword>
<feature type="region of interest" description="Disordered" evidence="17">
    <location>
        <begin position="346"/>
        <end position="369"/>
    </location>
</feature>
<feature type="domain" description="Fe2OG dioxygenase" evidence="19">
    <location>
        <begin position="113"/>
        <end position="216"/>
    </location>
</feature>
<reference evidence="20 21" key="1">
    <citation type="submission" date="2019-07" db="EMBL/GenBank/DDBJ databases">
        <title>Draft genome assembly of a fouling barnacle, Amphibalanus amphitrite (Darwin, 1854): The first reference genome for Thecostraca.</title>
        <authorList>
            <person name="Kim W."/>
        </authorList>
    </citation>
    <scope>NUCLEOTIDE SEQUENCE [LARGE SCALE GENOMIC DNA]</scope>
    <source>
        <strain evidence="20">SNU_AA5</strain>
        <tissue evidence="20">Soma without cirri and trophi</tissue>
    </source>
</reference>
<evidence type="ECO:0000256" key="14">
    <source>
        <dbReference type="ARBA" id="ARBA00029938"/>
    </source>
</evidence>
<dbReference type="CDD" id="cd02037">
    <property type="entry name" value="Mrp_NBP35"/>
    <property type="match status" value="1"/>
</dbReference>
<evidence type="ECO:0000256" key="7">
    <source>
        <dbReference type="ARBA" id="ARBA00022896"/>
    </source>
</evidence>
<dbReference type="InterPro" id="IPR043504">
    <property type="entry name" value="Peptidase_S1_PA_chymotrypsin"/>
</dbReference>
<keyword evidence="5" id="KW-0547">Nucleotide-binding</keyword>
<keyword evidence="8" id="KW-0223">Dioxygenase</keyword>
<dbReference type="Pfam" id="PF10609">
    <property type="entry name" value="ParA"/>
    <property type="match status" value="1"/>
</dbReference>
<dbReference type="GO" id="GO:0016226">
    <property type="term" value="P:iron-sulfur cluster assembly"/>
    <property type="evidence" value="ECO:0007669"/>
    <property type="project" value="InterPro"/>
</dbReference>
<dbReference type="InterPro" id="IPR051842">
    <property type="entry name" value="uS12_prolyl_hydroxylase"/>
</dbReference>
<accession>A0A6A4X689</accession>
<evidence type="ECO:0000256" key="13">
    <source>
        <dbReference type="ARBA" id="ARBA00024195"/>
    </source>
</evidence>
<dbReference type="InterPro" id="IPR005123">
    <property type="entry name" value="Oxoglu/Fe-dep_dioxygenase_dom"/>
</dbReference>
<keyword evidence="16" id="KW-0720">Serine protease</keyword>
<dbReference type="InterPro" id="IPR027417">
    <property type="entry name" value="P-loop_NTPase"/>
</dbReference>
<feature type="domain" description="Peptidase S1" evidence="18">
    <location>
        <begin position="836"/>
        <end position="1091"/>
    </location>
</feature>
<gene>
    <name evidence="20" type="primary">OGFOD1</name>
    <name evidence="20" type="ORF">FJT64_000212</name>
</gene>
<dbReference type="InterPro" id="IPR033116">
    <property type="entry name" value="TRYPSIN_SER"/>
</dbReference>
<keyword evidence="21" id="KW-1185">Reference proteome</keyword>
<comment type="cofactor">
    <cofactor evidence="1">
        <name>L-ascorbate</name>
        <dbReference type="ChEBI" id="CHEBI:38290"/>
    </cofactor>
</comment>
<name>A0A6A4X689_AMPAM</name>
<dbReference type="InterPro" id="IPR001314">
    <property type="entry name" value="Peptidase_S1A"/>
</dbReference>
<evidence type="ECO:0000256" key="9">
    <source>
        <dbReference type="ARBA" id="ARBA00023002"/>
    </source>
</evidence>
<dbReference type="GO" id="GO:0140663">
    <property type="term" value="F:ATP-dependent FeS chaperone activity"/>
    <property type="evidence" value="ECO:0007669"/>
    <property type="project" value="InterPro"/>
</dbReference>
<comment type="similarity">
    <text evidence="13">Belongs to the peptidase S1 family. CLIP subfamily.</text>
</comment>
<dbReference type="PRINTS" id="PR00722">
    <property type="entry name" value="CHYMOTRYPSIN"/>
</dbReference>
<dbReference type="GO" id="GO:0031543">
    <property type="term" value="F:peptidyl-proline dioxygenase activity"/>
    <property type="evidence" value="ECO:0007669"/>
    <property type="project" value="TreeGrafter"/>
</dbReference>
<comment type="similarity">
    <text evidence="2">Belongs to the TPA1 family.</text>
</comment>
<dbReference type="InterPro" id="IPR018114">
    <property type="entry name" value="TRYPSIN_HIS"/>
</dbReference>
<dbReference type="GO" id="GO:0006449">
    <property type="term" value="P:regulation of translational termination"/>
    <property type="evidence" value="ECO:0007669"/>
    <property type="project" value="TreeGrafter"/>
</dbReference>
<dbReference type="InterPro" id="IPR001254">
    <property type="entry name" value="Trypsin_dom"/>
</dbReference>
<dbReference type="GO" id="GO:0005506">
    <property type="term" value="F:iron ion binding"/>
    <property type="evidence" value="ECO:0007669"/>
    <property type="project" value="InterPro"/>
</dbReference>
<dbReference type="CDD" id="cd00190">
    <property type="entry name" value="Tryp_SPc"/>
    <property type="match status" value="1"/>
</dbReference>
<keyword evidence="3" id="KW-0004">4Fe-4S</keyword>
<dbReference type="HAMAP" id="MF_02040">
    <property type="entry name" value="Mrp_NBP35"/>
    <property type="match status" value="1"/>
</dbReference>
<evidence type="ECO:0000256" key="17">
    <source>
        <dbReference type="SAM" id="MobiDB-lite"/>
    </source>
</evidence>
<dbReference type="Gene3D" id="3.40.50.300">
    <property type="entry name" value="P-loop containing nucleotide triphosphate hydrolases"/>
    <property type="match status" value="1"/>
</dbReference>
<keyword evidence="10" id="KW-0408">Iron</keyword>
<keyword evidence="12" id="KW-1015">Disulfide bond</keyword>
<evidence type="ECO:0000256" key="4">
    <source>
        <dbReference type="ARBA" id="ARBA00022723"/>
    </source>
</evidence>
<dbReference type="InterPro" id="IPR033756">
    <property type="entry name" value="YlxH/NBP35"/>
</dbReference>
<evidence type="ECO:0000256" key="6">
    <source>
        <dbReference type="ARBA" id="ARBA00022840"/>
    </source>
</evidence>
<keyword evidence="16" id="KW-0645">Protease</keyword>
<dbReference type="Proteomes" id="UP000440578">
    <property type="component" value="Unassembled WGS sequence"/>
</dbReference>
<dbReference type="GO" id="GO:0005737">
    <property type="term" value="C:cytoplasm"/>
    <property type="evidence" value="ECO:0007669"/>
    <property type="project" value="TreeGrafter"/>
</dbReference>
<evidence type="ECO:0000256" key="5">
    <source>
        <dbReference type="ARBA" id="ARBA00022741"/>
    </source>
</evidence>
<dbReference type="Gene3D" id="2.40.10.10">
    <property type="entry name" value="Trypsin-like serine proteases"/>
    <property type="match status" value="1"/>
</dbReference>